<dbReference type="EMBL" id="RBLC01000004">
    <property type="protein sequence ID" value="RKS20357.1"/>
    <property type="molecule type" value="Genomic_DNA"/>
</dbReference>
<dbReference type="GO" id="GO:0046496">
    <property type="term" value="P:nicotinamide nucleotide metabolic process"/>
    <property type="evidence" value="ECO:0007669"/>
    <property type="project" value="UniProtKB-UniRule"/>
</dbReference>
<dbReference type="AlphaFoldDB" id="A0A495M2T3"/>
<dbReference type="PANTHER" id="PTHR12592">
    <property type="entry name" value="ATP-DEPENDENT (S)-NAD(P)H-HYDRATE DEHYDRATASE FAMILY MEMBER"/>
    <property type="match status" value="1"/>
</dbReference>
<sequence>MYRFSICIFTLQKLYCYQKNLMDTIFINEKEILERYKSVQAKAHKGTQGHALIIGGSYGKIGAIVLASKSCLKSGCGLVTAFIPKCGYEILQTSFPEAMVMTDSTEKHIAAIEFDLEPDAIAIGMGMGQEKETQKAFLQFLKSNKKPLLIDADGINIISKNQEWFDHVPEKTILTPHLKELQRLLGGWESEDEKIEKAVEFSLSKKIIIVVKGAPTMIVAGHTVYKNATGNQALATAGSGDTLSGIITSFLAQGYEPVDAAILGVYIHGLTADIASKVMGYEAFIASDIIENLGKAFLSLRP</sequence>
<comment type="cofactor">
    <cofactor evidence="6">
        <name>Mg(2+)</name>
        <dbReference type="ChEBI" id="CHEBI:18420"/>
    </cofactor>
</comment>
<dbReference type="GO" id="GO:0052856">
    <property type="term" value="F:NAD(P)HX epimerase activity"/>
    <property type="evidence" value="ECO:0007669"/>
    <property type="project" value="TreeGrafter"/>
</dbReference>
<accession>A0A495M2T3</accession>
<dbReference type="Pfam" id="PF01256">
    <property type="entry name" value="Carb_kinase"/>
    <property type="match status" value="1"/>
</dbReference>
<dbReference type="GO" id="GO:0005524">
    <property type="term" value="F:ATP binding"/>
    <property type="evidence" value="ECO:0007669"/>
    <property type="project" value="UniProtKB-KW"/>
</dbReference>
<feature type="binding site" evidence="6">
    <location>
        <position position="126"/>
    </location>
    <ligand>
        <name>(6S)-NADPHX</name>
        <dbReference type="ChEBI" id="CHEBI:64076"/>
    </ligand>
</feature>
<evidence type="ECO:0000259" key="7">
    <source>
        <dbReference type="PROSITE" id="PS51383"/>
    </source>
</evidence>
<dbReference type="CDD" id="cd01171">
    <property type="entry name" value="YXKO-related"/>
    <property type="match status" value="1"/>
</dbReference>
<dbReference type="Proteomes" id="UP000277579">
    <property type="component" value="Unassembled WGS sequence"/>
</dbReference>
<dbReference type="PANTHER" id="PTHR12592:SF0">
    <property type="entry name" value="ATP-DEPENDENT (S)-NAD(P)H-HYDRATE DEHYDRATASE"/>
    <property type="match status" value="1"/>
</dbReference>
<dbReference type="GO" id="GO:0052855">
    <property type="term" value="F:ADP-dependent NAD(P)H-hydrate dehydratase activity"/>
    <property type="evidence" value="ECO:0007669"/>
    <property type="project" value="UniProtKB-UniRule"/>
</dbReference>
<proteinExistence type="inferred from homology"/>
<comment type="subunit">
    <text evidence="6">Homotetramer.</text>
</comment>
<evidence type="ECO:0000256" key="4">
    <source>
        <dbReference type="ARBA" id="ARBA00023027"/>
    </source>
</evidence>
<gene>
    <name evidence="6" type="primary">nnrD</name>
    <name evidence="8" type="ORF">CLV94_2736</name>
</gene>
<evidence type="ECO:0000256" key="3">
    <source>
        <dbReference type="ARBA" id="ARBA00022857"/>
    </source>
</evidence>
<evidence type="ECO:0000256" key="5">
    <source>
        <dbReference type="ARBA" id="ARBA00023239"/>
    </source>
</evidence>
<dbReference type="InterPro" id="IPR000631">
    <property type="entry name" value="CARKD"/>
</dbReference>
<organism evidence="8 9">
    <name type="scientific">Flavobacterium endophyticum</name>
    <dbReference type="NCBI Taxonomy" id="1540163"/>
    <lineage>
        <taxon>Bacteria</taxon>
        <taxon>Pseudomonadati</taxon>
        <taxon>Bacteroidota</taxon>
        <taxon>Flavobacteriia</taxon>
        <taxon>Flavobacteriales</taxon>
        <taxon>Flavobacteriaceae</taxon>
        <taxon>Flavobacterium</taxon>
    </lineage>
</organism>
<dbReference type="Gene3D" id="3.40.1190.20">
    <property type="match status" value="1"/>
</dbReference>
<reference evidence="8 9" key="1">
    <citation type="submission" date="2018-10" db="EMBL/GenBank/DDBJ databases">
        <title>Genomic Encyclopedia of Archaeal and Bacterial Type Strains, Phase II (KMG-II): from individual species to whole genera.</title>
        <authorList>
            <person name="Goeker M."/>
        </authorList>
    </citation>
    <scope>NUCLEOTIDE SEQUENCE [LARGE SCALE GENOMIC DNA]</scope>
    <source>
        <strain evidence="8 9">DSM 29537</strain>
    </source>
</reference>
<feature type="binding site" evidence="6">
    <location>
        <position position="63"/>
    </location>
    <ligand>
        <name>(6S)-NADPHX</name>
        <dbReference type="ChEBI" id="CHEBI:64076"/>
    </ligand>
</feature>
<keyword evidence="8" id="KW-0418">Kinase</keyword>
<dbReference type="SUPFAM" id="SSF53613">
    <property type="entry name" value="Ribokinase-like"/>
    <property type="match status" value="1"/>
</dbReference>
<protein>
    <recommendedName>
        <fullName evidence="6">ADP-dependent (S)-NAD(P)H-hydrate dehydratase</fullName>
        <ecNumber evidence="6">4.2.1.136</ecNumber>
    </recommendedName>
    <alternativeName>
        <fullName evidence="6">ADP-dependent NAD(P)HX dehydratase</fullName>
    </alternativeName>
</protein>
<feature type="domain" description="YjeF C-terminal" evidence="7">
    <location>
        <begin position="28"/>
        <end position="300"/>
    </location>
</feature>
<feature type="binding site" evidence="6">
    <location>
        <position position="240"/>
    </location>
    <ligand>
        <name>AMP</name>
        <dbReference type="ChEBI" id="CHEBI:456215"/>
    </ligand>
</feature>
<keyword evidence="9" id="KW-1185">Reference proteome</keyword>
<evidence type="ECO:0000313" key="9">
    <source>
        <dbReference type="Proteomes" id="UP000277579"/>
    </source>
</evidence>
<dbReference type="InterPro" id="IPR029056">
    <property type="entry name" value="Ribokinase-like"/>
</dbReference>
<keyword evidence="2 6" id="KW-0067">ATP-binding</keyword>
<dbReference type="HAMAP" id="MF_01965">
    <property type="entry name" value="NADHX_dehydratase"/>
    <property type="match status" value="1"/>
</dbReference>
<dbReference type="EC" id="4.2.1.136" evidence="6"/>
<dbReference type="GO" id="GO:0110051">
    <property type="term" value="P:metabolite repair"/>
    <property type="evidence" value="ECO:0007669"/>
    <property type="project" value="TreeGrafter"/>
</dbReference>
<dbReference type="PROSITE" id="PS51383">
    <property type="entry name" value="YJEF_C_3"/>
    <property type="match status" value="1"/>
</dbReference>
<dbReference type="InterPro" id="IPR017953">
    <property type="entry name" value="Carbohydrate_kinase_pred_CS"/>
</dbReference>
<keyword evidence="3 6" id="KW-0521">NADP</keyword>
<comment type="catalytic activity">
    <reaction evidence="6">
        <text>(6S)-NADHX + ADP = AMP + phosphate + NADH + H(+)</text>
        <dbReference type="Rhea" id="RHEA:32223"/>
        <dbReference type="ChEBI" id="CHEBI:15378"/>
        <dbReference type="ChEBI" id="CHEBI:43474"/>
        <dbReference type="ChEBI" id="CHEBI:57945"/>
        <dbReference type="ChEBI" id="CHEBI:64074"/>
        <dbReference type="ChEBI" id="CHEBI:456215"/>
        <dbReference type="ChEBI" id="CHEBI:456216"/>
        <dbReference type="EC" id="4.2.1.136"/>
    </reaction>
</comment>
<keyword evidence="1 6" id="KW-0547">Nucleotide-binding</keyword>
<dbReference type="GO" id="GO:0016301">
    <property type="term" value="F:kinase activity"/>
    <property type="evidence" value="ECO:0007669"/>
    <property type="project" value="UniProtKB-KW"/>
</dbReference>
<comment type="similarity">
    <text evidence="6">Belongs to the NnrD/CARKD family.</text>
</comment>
<feature type="binding site" evidence="6">
    <location>
        <position position="241"/>
    </location>
    <ligand>
        <name>(6S)-NADPHX</name>
        <dbReference type="ChEBI" id="CHEBI:64076"/>
    </ligand>
</feature>
<evidence type="ECO:0000313" key="8">
    <source>
        <dbReference type="EMBL" id="RKS20357.1"/>
    </source>
</evidence>
<name>A0A495M2T3_9FLAO</name>
<evidence type="ECO:0000256" key="1">
    <source>
        <dbReference type="ARBA" id="ARBA00022741"/>
    </source>
</evidence>
<keyword evidence="4 6" id="KW-0520">NAD</keyword>
<evidence type="ECO:0000256" key="2">
    <source>
        <dbReference type="ARBA" id="ARBA00022840"/>
    </source>
</evidence>
<keyword evidence="5 6" id="KW-0456">Lyase</keyword>
<evidence type="ECO:0000256" key="6">
    <source>
        <dbReference type="HAMAP-Rule" id="MF_01965"/>
    </source>
</evidence>
<comment type="function">
    <text evidence="6">Catalyzes the dehydration of the S-form of NAD(P)HX at the expense of ADP, which is converted to AMP. Together with NAD(P)HX epimerase, which catalyzes the epimerization of the S- and R-forms, the enzyme allows the repair of both epimers of NAD(P)HX, a damaged form of NAD(P)H that is a result of enzymatic or heat-dependent hydration.</text>
</comment>
<feature type="binding site" evidence="6">
    <location>
        <begin position="212"/>
        <end position="216"/>
    </location>
    <ligand>
        <name>AMP</name>
        <dbReference type="ChEBI" id="CHEBI:456215"/>
    </ligand>
</feature>
<feature type="binding site" evidence="6">
    <location>
        <position position="177"/>
    </location>
    <ligand>
        <name>(6S)-NADPHX</name>
        <dbReference type="ChEBI" id="CHEBI:64076"/>
    </ligand>
</feature>
<keyword evidence="8" id="KW-0808">Transferase</keyword>
<dbReference type="PROSITE" id="PS01050">
    <property type="entry name" value="YJEF_C_2"/>
    <property type="match status" value="1"/>
</dbReference>
<comment type="caution">
    <text evidence="8">The sequence shown here is derived from an EMBL/GenBank/DDBJ whole genome shotgun (WGS) entry which is preliminary data.</text>
</comment>
<dbReference type="NCBIfam" id="TIGR00196">
    <property type="entry name" value="yjeF_cterm"/>
    <property type="match status" value="1"/>
</dbReference>
<comment type="catalytic activity">
    <reaction evidence="6">
        <text>(6S)-NADPHX + ADP = AMP + phosphate + NADPH + H(+)</text>
        <dbReference type="Rhea" id="RHEA:32235"/>
        <dbReference type="ChEBI" id="CHEBI:15378"/>
        <dbReference type="ChEBI" id="CHEBI:43474"/>
        <dbReference type="ChEBI" id="CHEBI:57783"/>
        <dbReference type="ChEBI" id="CHEBI:64076"/>
        <dbReference type="ChEBI" id="CHEBI:456215"/>
        <dbReference type="ChEBI" id="CHEBI:456216"/>
        <dbReference type="EC" id="4.2.1.136"/>
    </reaction>
</comment>